<reference evidence="4 5" key="1">
    <citation type="submission" date="2018-08" db="EMBL/GenBank/DDBJ databases">
        <title>Sequencing the genomes of 1000 actinobacteria strains.</title>
        <authorList>
            <person name="Klenk H.-P."/>
        </authorList>
    </citation>
    <scope>NUCLEOTIDE SEQUENCE [LARGE SCALE GENOMIC DNA]</scope>
    <source>
        <strain evidence="4 5">DSM 22891</strain>
    </source>
</reference>
<dbReference type="Gene3D" id="3.90.245.10">
    <property type="entry name" value="Ribonucleoside hydrolase-like"/>
    <property type="match status" value="1"/>
</dbReference>
<dbReference type="EMBL" id="QTUC01000001">
    <property type="protein sequence ID" value="REF35989.1"/>
    <property type="molecule type" value="Genomic_DNA"/>
</dbReference>
<dbReference type="GO" id="GO:0008477">
    <property type="term" value="F:purine nucleosidase activity"/>
    <property type="evidence" value="ECO:0007669"/>
    <property type="project" value="TreeGrafter"/>
</dbReference>
<dbReference type="Proteomes" id="UP000256485">
    <property type="component" value="Unassembled WGS sequence"/>
</dbReference>
<keyword evidence="2" id="KW-0326">Glycosidase</keyword>
<dbReference type="SUPFAM" id="SSF53590">
    <property type="entry name" value="Nucleoside hydrolase"/>
    <property type="match status" value="1"/>
</dbReference>
<dbReference type="Pfam" id="PF01156">
    <property type="entry name" value="IU_nuc_hydro"/>
    <property type="match status" value="1"/>
</dbReference>
<evidence type="ECO:0000256" key="1">
    <source>
        <dbReference type="ARBA" id="ARBA00022801"/>
    </source>
</evidence>
<name>A0A3D9V3C2_THECX</name>
<dbReference type="InterPro" id="IPR023186">
    <property type="entry name" value="IUNH"/>
</dbReference>
<evidence type="ECO:0000259" key="3">
    <source>
        <dbReference type="Pfam" id="PF01156"/>
    </source>
</evidence>
<keyword evidence="1" id="KW-0378">Hydrolase</keyword>
<accession>A0A3D9V3C2</accession>
<protein>
    <submittedName>
        <fullName evidence="4">Purine nucleosidase</fullName>
    </submittedName>
</protein>
<sequence>MADRHQVVLDTDIGSDVDDALALAMLLGSPEVELLGVTTVYGDVDVRAQIARRLARLAGHDQLVVVPGAERPLSGEEAWWAGFEGRLYPDLGQEVFVEDMSAAEFLVETVTARPGEVDVVAIGPLTNLAEAIRTDSAFVRSVRRLYVMGGRFDTPEAEHNFHSDAIAAAEVFASGMPVTVVGLEITTRARIGPSHLARIAAAGALGRQLEAEVRQWWEYTRRQWNHPHDPLAVLAMLRPDLMEVEAVRVHVERAGPQVGVSVADSAPSGQAREGAATTHVVRDVDVDAAVEETVARIEAAGRRGAP</sequence>
<dbReference type="InterPro" id="IPR036452">
    <property type="entry name" value="Ribo_hydro-like"/>
</dbReference>
<dbReference type="GO" id="GO:0005829">
    <property type="term" value="C:cytosol"/>
    <property type="evidence" value="ECO:0007669"/>
    <property type="project" value="TreeGrafter"/>
</dbReference>
<comment type="caution">
    <text evidence="4">The sequence shown here is derived from an EMBL/GenBank/DDBJ whole genome shotgun (WGS) entry which is preliminary data.</text>
</comment>
<proteinExistence type="predicted"/>
<evidence type="ECO:0000313" key="5">
    <source>
        <dbReference type="Proteomes" id="UP000256485"/>
    </source>
</evidence>
<dbReference type="AlphaFoldDB" id="A0A3D9V3C2"/>
<dbReference type="PANTHER" id="PTHR12304:SF4">
    <property type="entry name" value="URIDINE NUCLEOSIDASE"/>
    <property type="match status" value="1"/>
</dbReference>
<keyword evidence="5" id="KW-1185">Reference proteome</keyword>
<evidence type="ECO:0000256" key="2">
    <source>
        <dbReference type="ARBA" id="ARBA00023295"/>
    </source>
</evidence>
<evidence type="ECO:0000313" key="4">
    <source>
        <dbReference type="EMBL" id="REF35989.1"/>
    </source>
</evidence>
<dbReference type="InterPro" id="IPR001910">
    <property type="entry name" value="Inosine/uridine_hydrolase_dom"/>
</dbReference>
<feature type="domain" description="Inosine/uridine-preferring nucleoside hydrolase" evidence="3">
    <location>
        <begin position="7"/>
        <end position="289"/>
    </location>
</feature>
<dbReference type="GO" id="GO:0006152">
    <property type="term" value="P:purine nucleoside catabolic process"/>
    <property type="evidence" value="ECO:0007669"/>
    <property type="project" value="TreeGrafter"/>
</dbReference>
<gene>
    <name evidence="4" type="ORF">DFJ64_1383</name>
</gene>
<organism evidence="4 5">
    <name type="scientific">Thermasporomyces composti</name>
    <dbReference type="NCBI Taxonomy" id="696763"/>
    <lineage>
        <taxon>Bacteria</taxon>
        <taxon>Bacillati</taxon>
        <taxon>Actinomycetota</taxon>
        <taxon>Actinomycetes</taxon>
        <taxon>Propionibacteriales</taxon>
        <taxon>Nocardioidaceae</taxon>
        <taxon>Thermasporomyces</taxon>
    </lineage>
</organism>
<dbReference type="OrthoDB" id="9797882at2"/>
<dbReference type="PANTHER" id="PTHR12304">
    <property type="entry name" value="INOSINE-URIDINE PREFERRING NUCLEOSIDE HYDROLASE"/>
    <property type="match status" value="1"/>
</dbReference>